<dbReference type="STRING" id="408015.SXIM_16490"/>
<dbReference type="Gene3D" id="3.40.50.720">
    <property type="entry name" value="NAD(P)-binding Rossmann-like Domain"/>
    <property type="match status" value="1"/>
</dbReference>
<keyword evidence="3" id="KW-1185">Reference proteome</keyword>
<dbReference type="SUPFAM" id="SSF51735">
    <property type="entry name" value="NAD(P)-binding Rossmann-fold domains"/>
    <property type="match status" value="1"/>
</dbReference>
<dbReference type="RefSeq" id="WP_046725522.1">
    <property type="nucleotide sequence ID" value="NZ_CP009922.3"/>
</dbReference>
<dbReference type="EMBL" id="CP009922">
    <property type="protein sequence ID" value="AKG43033.1"/>
    <property type="molecule type" value="Genomic_DNA"/>
</dbReference>
<dbReference type="InterPro" id="IPR013120">
    <property type="entry name" value="FAR_NAD-bd"/>
</dbReference>
<sequence length="339" mass="36407">MSAAARPTVLLTGAGGVVGQSLLREPSTVRLIAAARGPLDAGRAERVVHCDLGQDRFGLDADAYRALAAEVDVVIHSAGLTEWGLPAERYEPVNIEGTRRVAEFAETAGAPVHFMSTAFVAALLPCAAAPLSDTNITKPYVRSKLTAEQLLAKSGVPHTVFRPTNLIGDSVTGWTSRPQVVQLLSDWMCRGRAPFVLAHPGNRTDIVPQDLLSKAVLRAIEQGVDEGEFWVTYGAEAMDMETTLALCAEHAASLGRTLPEVPVLHPDSERGRDLSDLAPMTRSYLSVLRDVSEVTMASGGVLPTSMPELRERFALPVVRDTDAYLRTLRHASAPPAERS</sequence>
<gene>
    <name evidence="2" type="ORF">SXIM_16490</name>
</gene>
<feature type="domain" description="Thioester reductase (TE)" evidence="1">
    <location>
        <begin position="46"/>
        <end position="215"/>
    </location>
</feature>
<dbReference type="InterPro" id="IPR036291">
    <property type="entry name" value="NAD(P)-bd_dom_sf"/>
</dbReference>
<evidence type="ECO:0000313" key="3">
    <source>
        <dbReference type="Proteomes" id="UP000034034"/>
    </source>
</evidence>
<protein>
    <submittedName>
        <fullName evidence="2">NAD-binding protein</fullName>
    </submittedName>
</protein>
<reference evidence="2" key="1">
    <citation type="submission" date="2019-08" db="EMBL/GenBank/DDBJ databases">
        <title>Complete genome sequence of a mangrove-derived Streptomyces xiamenensis.</title>
        <authorList>
            <person name="Xu J."/>
        </authorList>
    </citation>
    <scope>NUCLEOTIDE SEQUENCE</scope>
    <source>
        <strain evidence="2">318</strain>
    </source>
</reference>
<dbReference type="Proteomes" id="UP000034034">
    <property type="component" value="Chromosome"/>
</dbReference>
<dbReference type="PANTHER" id="PTHR43245">
    <property type="entry name" value="BIFUNCTIONAL POLYMYXIN RESISTANCE PROTEIN ARNA"/>
    <property type="match status" value="1"/>
</dbReference>
<evidence type="ECO:0000313" key="2">
    <source>
        <dbReference type="EMBL" id="AKG43033.1"/>
    </source>
</evidence>
<accession>A0A0F7FRX9</accession>
<proteinExistence type="predicted"/>
<dbReference type="KEGG" id="sxi:SXIM_16490"/>
<organism evidence="2 3">
    <name type="scientific">Streptomyces xiamenensis</name>
    <dbReference type="NCBI Taxonomy" id="408015"/>
    <lineage>
        <taxon>Bacteria</taxon>
        <taxon>Bacillati</taxon>
        <taxon>Actinomycetota</taxon>
        <taxon>Actinomycetes</taxon>
        <taxon>Kitasatosporales</taxon>
        <taxon>Streptomycetaceae</taxon>
        <taxon>Streptomyces</taxon>
    </lineage>
</organism>
<dbReference type="InterPro" id="IPR050177">
    <property type="entry name" value="Lipid_A_modif_metabolic_enz"/>
</dbReference>
<evidence type="ECO:0000259" key="1">
    <source>
        <dbReference type="Pfam" id="PF07993"/>
    </source>
</evidence>
<dbReference type="PATRIC" id="fig|408015.6.peg.1685"/>
<dbReference type="HOGENOM" id="CLU_042504_0_0_11"/>
<name>A0A0F7FRX9_9ACTN</name>
<dbReference type="Pfam" id="PF07993">
    <property type="entry name" value="NAD_binding_4"/>
    <property type="match status" value="1"/>
</dbReference>
<dbReference type="AlphaFoldDB" id="A0A0F7FRX9"/>